<feature type="active site" description="Acyl-thioester intermediate" evidence="2">
    <location>
        <position position="208"/>
    </location>
</feature>
<keyword evidence="1" id="KW-0378">Hydrolase</keyword>
<accession>A0A6N7WXB5</accession>
<evidence type="ECO:0000313" key="5">
    <source>
        <dbReference type="Proteomes" id="UP000440713"/>
    </source>
</evidence>
<dbReference type="NCBIfam" id="NF033745">
    <property type="entry name" value="class_C_sortase"/>
    <property type="match status" value="1"/>
</dbReference>
<dbReference type="InterPro" id="IPR023365">
    <property type="entry name" value="Sortase_dom-sf"/>
</dbReference>
<proteinExistence type="predicted"/>
<keyword evidence="5" id="KW-1185">Reference proteome</keyword>
<dbReference type="EMBL" id="VUNE01000001">
    <property type="protein sequence ID" value="MST61535.1"/>
    <property type="molecule type" value="Genomic_DNA"/>
</dbReference>
<evidence type="ECO:0000256" key="2">
    <source>
        <dbReference type="PIRSR" id="PIRSR605754-1"/>
    </source>
</evidence>
<reference evidence="4 5" key="1">
    <citation type="submission" date="2019-08" db="EMBL/GenBank/DDBJ databases">
        <title>In-depth cultivation of the pig gut microbiome towards novel bacterial diversity and tailored functional studies.</title>
        <authorList>
            <person name="Wylensek D."/>
            <person name="Hitch T.C.A."/>
            <person name="Clavel T."/>
        </authorList>
    </citation>
    <scope>NUCLEOTIDE SEQUENCE [LARGE SCALE GENOMIC DNA]</scope>
    <source>
        <strain evidence="4 5">WCA-SAB-591-4A-A</strain>
    </source>
</reference>
<evidence type="ECO:0000256" key="3">
    <source>
        <dbReference type="SAM" id="Phobius"/>
    </source>
</evidence>
<evidence type="ECO:0000313" key="4">
    <source>
        <dbReference type="EMBL" id="MST61535.1"/>
    </source>
</evidence>
<keyword evidence="3" id="KW-0812">Transmembrane</keyword>
<sequence>MKMKIKKIIGHLLIIVGICIPLQAFTQITIKDLTSSLEYKKYQKQYSKESFEKNNIAKAFIKYDESVVDGYGLVDPFVADDYKSDYQIKDWKKDQIFGYLLIPSIDVKYPIRLDATYDNLDKGVAHIYGTSLPTGGKDRRSVIAGHRGWYRGIMLLNLGKVKPGDKVFIDRNGDLLTYEVKDIEIISPSQWEKLKPIKDKDMLTILSCHPIRPPSPYRMLVNCERVEDKSEKKEITKQIDDKINKEKQRPIWSKYVFYSVTIVGWLLIMYRAWRIVTEIRKK</sequence>
<dbReference type="InterPro" id="IPR042002">
    <property type="entry name" value="Sortase_C"/>
</dbReference>
<keyword evidence="3" id="KW-0472">Membrane</keyword>
<dbReference type="Proteomes" id="UP000440713">
    <property type="component" value="Unassembled WGS sequence"/>
</dbReference>
<dbReference type="GO" id="GO:0016787">
    <property type="term" value="F:hydrolase activity"/>
    <property type="evidence" value="ECO:0007669"/>
    <property type="project" value="UniProtKB-KW"/>
</dbReference>
<feature type="active site" description="Proton donor/acceptor" evidence="2">
    <location>
        <position position="146"/>
    </location>
</feature>
<dbReference type="NCBIfam" id="TIGR01076">
    <property type="entry name" value="sortase_fam"/>
    <property type="match status" value="1"/>
</dbReference>
<organism evidence="4 5">
    <name type="scientific">Peptostreptococcus porci</name>
    <dbReference type="NCBI Taxonomy" id="2652282"/>
    <lineage>
        <taxon>Bacteria</taxon>
        <taxon>Bacillati</taxon>
        <taxon>Bacillota</taxon>
        <taxon>Clostridia</taxon>
        <taxon>Peptostreptococcales</taxon>
        <taxon>Peptostreptococcaceae</taxon>
        <taxon>Peptostreptococcus</taxon>
    </lineage>
</organism>
<evidence type="ECO:0000256" key="1">
    <source>
        <dbReference type="ARBA" id="ARBA00022801"/>
    </source>
</evidence>
<feature type="transmembrane region" description="Helical" evidence="3">
    <location>
        <begin position="255"/>
        <end position="273"/>
    </location>
</feature>
<dbReference type="Pfam" id="PF04203">
    <property type="entry name" value="Sortase"/>
    <property type="match status" value="1"/>
</dbReference>
<dbReference type="CDD" id="cd05827">
    <property type="entry name" value="Sortase_C"/>
    <property type="match status" value="1"/>
</dbReference>
<dbReference type="SUPFAM" id="SSF63817">
    <property type="entry name" value="Sortase"/>
    <property type="match status" value="1"/>
</dbReference>
<dbReference type="Gene3D" id="2.40.260.10">
    <property type="entry name" value="Sortase"/>
    <property type="match status" value="1"/>
</dbReference>
<protein>
    <submittedName>
        <fullName evidence="4">Class C sortase</fullName>
    </submittedName>
</protein>
<keyword evidence="3" id="KW-1133">Transmembrane helix</keyword>
<comment type="caution">
    <text evidence="4">The sequence shown here is derived from an EMBL/GenBank/DDBJ whole genome shotgun (WGS) entry which is preliminary data.</text>
</comment>
<dbReference type="AlphaFoldDB" id="A0A6N7WXB5"/>
<gene>
    <name evidence="4" type="ORF">FYJ71_00865</name>
</gene>
<dbReference type="InterPro" id="IPR005754">
    <property type="entry name" value="Sortase"/>
</dbReference>
<name>A0A6N7WXB5_9FIRM</name>